<accession>A0ABX7T3R1</accession>
<sequence length="101" mass="11412">MRKFESTTNAQLPRQIDQLTELIQVRGSCDGKSLTYVKRLLTDPALLNEGWQSRKQRQHTQLHCNAQGLASKSGWTAIDILQGPDYTYITTFKTQPSDCLG</sequence>
<evidence type="ECO:0000313" key="2">
    <source>
        <dbReference type="Proteomes" id="UP000663923"/>
    </source>
</evidence>
<reference evidence="1 2" key="1">
    <citation type="submission" date="2021-03" db="EMBL/GenBank/DDBJ databases">
        <title>Complete genome of Parasphingorhabdus_sp.JHSY0214.</title>
        <authorList>
            <person name="Yoo J.H."/>
            <person name="Bae J.W."/>
        </authorList>
    </citation>
    <scope>NUCLEOTIDE SEQUENCE [LARGE SCALE GENOMIC DNA]</scope>
    <source>
        <strain evidence="1 2">JHSY0214</strain>
    </source>
</reference>
<gene>
    <name evidence="1" type="ORF">J4G78_11580</name>
</gene>
<dbReference type="RefSeq" id="WP_207986715.1">
    <property type="nucleotide sequence ID" value="NZ_CP071794.1"/>
</dbReference>
<dbReference type="EMBL" id="CP071794">
    <property type="protein sequence ID" value="QTD54885.1"/>
    <property type="molecule type" value="Genomic_DNA"/>
</dbReference>
<proteinExistence type="predicted"/>
<dbReference type="Proteomes" id="UP000663923">
    <property type="component" value="Chromosome"/>
</dbReference>
<name>A0ABX7T3R1_9SPHN</name>
<evidence type="ECO:0000313" key="1">
    <source>
        <dbReference type="EMBL" id="QTD54885.1"/>
    </source>
</evidence>
<keyword evidence="2" id="KW-1185">Reference proteome</keyword>
<organism evidence="1 2">
    <name type="scientific">Parasphingorhabdus cellanae</name>
    <dbReference type="NCBI Taxonomy" id="2806553"/>
    <lineage>
        <taxon>Bacteria</taxon>
        <taxon>Pseudomonadati</taxon>
        <taxon>Pseudomonadota</taxon>
        <taxon>Alphaproteobacteria</taxon>
        <taxon>Sphingomonadales</taxon>
        <taxon>Sphingomonadaceae</taxon>
        <taxon>Parasphingorhabdus</taxon>
    </lineage>
</organism>
<protein>
    <submittedName>
        <fullName evidence="1">Uncharacterized protein</fullName>
    </submittedName>
</protein>